<organism evidence="2 3">
    <name type="scientific">Mucor circinelloides f. lusitanicus</name>
    <name type="common">Mucor racemosus var. lusitanicus</name>
    <dbReference type="NCBI Taxonomy" id="29924"/>
    <lineage>
        <taxon>Eukaryota</taxon>
        <taxon>Fungi</taxon>
        <taxon>Fungi incertae sedis</taxon>
        <taxon>Mucoromycota</taxon>
        <taxon>Mucoromycotina</taxon>
        <taxon>Mucoromycetes</taxon>
        <taxon>Mucorales</taxon>
        <taxon>Mucorineae</taxon>
        <taxon>Mucoraceae</taxon>
        <taxon>Mucor</taxon>
    </lineage>
</organism>
<protein>
    <submittedName>
        <fullName evidence="2">Uncharacterized protein</fullName>
    </submittedName>
</protein>
<accession>A0A8H4BHV1</accession>
<comment type="caution">
    <text evidence="2">The sequence shown here is derived from an EMBL/GenBank/DDBJ whole genome shotgun (WGS) entry which is preliminary data.</text>
</comment>
<keyword evidence="1" id="KW-1133">Transmembrane helix</keyword>
<name>A0A8H4BHV1_MUCCL</name>
<evidence type="ECO:0000313" key="3">
    <source>
        <dbReference type="Proteomes" id="UP000469890"/>
    </source>
</evidence>
<gene>
    <name evidence="2" type="ORF">FB192DRAFT_1326777</name>
</gene>
<keyword evidence="1" id="KW-0812">Transmembrane</keyword>
<proteinExistence type="predicted"/>
<reference evidence="2 3" key="1">
    <citation type="submission" date="2019-09" db="EMBL/GenBank/DDBJ databases">
        <authorList>
            <consortium name="DOE Joint Genome Institute"/>
            <person name="Mondo S.J."/>
            <person name="Navarro-Mendoza M.I."/>
            <person name="Perez-Arques C."/>
            <person name="Panchal S."/>
            <person name="Nicolas F.E."/>
            <person name="Ganguly P."/>
            <person name="Pangilinan J."/>
            <person name="Grigoriev I."/>
            <person name="Heitman J."/>
            <person name="Sanya K."/>
            <person name="Garre V."/>
        </authorList>
    </citation>
    <scope>NUCLEOTIDE SEQUENCE [LARGE SCALE GENOMIC DNA]</scope>
    <source>
        <strain evidence="2 3">MU402</strain>
    </source>
</reference>
<dbReference type="AlphaFoldDB" id="A0A8H4BHV1"/>
<dbReference type="Proteomes" id="UP000469890">
    <property type="component" value="Unassembled WGS sequence"/>
</dbReference>
<evidence type="ECO:0000313" key="2">
    <source>
        <dbReference type="EMBL" id="KAF1802602.1"/>
    </source>
</evidence>
<feature type="transmembrane region" description="Helical" evidence="1">
    <location>
        <begin position="27"/>
        <end position="49"/>
    </location>
</feature>
<dbReference type="EMBL" id="JAAECE010000004">
    <property type="protein sequence ID" value="KAF1802602.1"/>
    <property type="molecule type" value="Genomic_DNA"/>
</dbReference>
<keyword evidence="1" id="KW-0472">Membrane</keyword>
<sequence length="59" mass="6706">MFLFSLSQSIKSSLCSSALVSSLNYSLSLLCLTFAKFTLFFAIFIRAFCQFNFIFAKLK</sequence>
<evidence type="ECO:0000256" key="1">
    <source>
        <dbReference type="SAM" id="Phobius"/>
    </source>
</evidence>